<dbReference type="Gene3D" id="1.10.238.10">
    <property type="entry name" value="EF-hand"/>
    <property type="match status" value="1"/>
</dbReference>
<dbReference type="PANTHER" id="PTHR24114">
    <property type="entry name" value="LEUCINE RICH REPEAT FAMILY PROTEIN"/>
    <property type="match status" value="1"/>
</dbReference>
<dbReference type="Pfam" id="PF13516">
    <property type="entry name" value="LRR_6"/>
    <property type="match status" value="7"/>
</dbReference>
<dbReference type="PROSITE" id="PS00018">
    <property type="entry name" value="EF_HAND_1"/>
    <property type="match status" value="1"/>
</dbReference>
<evidence type="ECO:0000259" key="3">
    <source>
        <dbReference type="PROSITE" id="PS50222"/>
    </source>
</evidence>
<feature type="compositionally biased region" description="Basic and acidic residues" evidence="2">
    <location>
        <begin position="169"/>
        <end position="191"/>
    </location>
</feature>
<dbReference type="PANTHER" id="PTHR24114:SF50">
    <property type="entry name" value="RNI-LIKE PROTEIN"/>
    <property type="match status" value="1"/>
</dbReference>
<dbReference type="CDD" id="cd00051">
    <property type="entry name" value="EFh"/>
    <property type="match status" value="1"/>
</dbReference>
<dbReference type="InterPro" id="IPR018247">
    <property type="entry name" value="EF_Hand_1_Ca_BS"/>
</dbReference>
<dbReference type="InterPro" id="IPR001611">
    <property type="entry name" value="Leu-rich_rpt"/>
</dbReference>
<protein>
    <submittedName>
        <fullName evidence="5">Leucine-rich repeat-containing protein 74A-like isoform X1</fullName>
    </submittedName>
</protein>
<feature type="region of interest" description="Disordered" evidence="2">
    <location>
        <begin position="57"/>
        <end position="194"/>
    </location>
</feature>
<keyword evidence="1" id="KW-0106">Calcium</keyword>
<dbReference type="KEGG" id="cvn:111138432"/>
<feature type="domain" description="EF-hand" evidence="3">
    <location>
        <begin position="597"/>
        <end position="632"/>
    </location>
</feature>
<proteinExistence type="predicted"/>
<name>A0A8B8F1I9_CRAVI</name>
<dbReference type="RefSeq" id="XP_022346099.1">
    <property type="nucleotide sequence ID" value="XM_022490391.1"/>
</dbReference>
<feature type="domain" description="EF-hand" evidence="3">
    <location>
        <begin position="649"/>
        <end position="684"/>
    </location>
</feature>
<dbReference type="InterPro" id="IPR002048">
    <property type="entry name" value="EF_hand_dom"/>
</dbReference>
<dbReference type="OrthoDB" id="120976at2759"/>
<dbReference type="GO" id="GO:0005509">
    <property type="term" value="F:calcium ion binding"/>
    <property type="evidence" value="ECO:0007669"/>
    <property type="project" value="InterPro"/>
</dbReference>
<evidence type="ECO:0000256" key="2">
    <source>
        <dbReference type="SAM" id="MobiDB-lite"/>
    </source>
</evidence>
<dbReference type="Gene3D" id="3.80.10.10">
    <property type="entry name" value="Ribonuclease Inhibitor"/>
    <property type="match status" value="1"/>
</dbReference>
<keyword evidence="4" id="KW-1185">Reference proteome</keyword>
<organism evidence="4 5">
    <name type="scientific">Crassostrea virginica</name>
    <name type="common">Eastern oyster</name>
    <dbReference type="NCBI Taxonomy" id="6565"/>
    <lineage>
        <taxon>Eukaryota</taxon>
        <taxon>Metazoa</taxon>
        <taxon>Spiralia</taxon>
        <taxon>Lophotrochozoa</taxon>
        <taxon>Mollusca</taxon>
        <taxon>Bivalvia</taxon>
        <taxon>Autobranchia</taxon>
        <taxon>Pteriomorphia</taxon>
        <taxon>Ostreida</taxon>
        <taxon>Ostreoidea</taxon>
        <taxon>Ostreidae</taxon>
        <taxon>Crassostrea</taxon>
    </lineage>
</organism>
<gene>
    <name evidence="5" type="primary">LOC111138432</name>
</gene>
<evidence type="ECO:0000256" key="1">
    <source>
        <dbReference type="ARBA" id="ARBA00022837"/>
    </source>
</evidence>
<dbReference type="InterPro" id="IPR011992">
    <property type="entry name" value="EF-hand-dom_pair"/>
</dbReference>
<dbReference type="Pfam" id="PF13499">
    <property type="entry name" value="EF-hand_7"/>
    <property type="match status" value="1"/>
</dbReference>
<dbReference type="AlphaFoldDB" id="A0A8B8F1I9"/>
<dbReference type="InterPro" id="IPR052394">
    <property type="entry name" value="LRR-containing"/>
</dbReference>
<sequence>MLLYRSKMSTYKSSLETTHLKSITDLLDIPNLYLKSLCTYLVPLEFICAMMELHDTSDQDSLGTGKVSRRWPIESQEEPISVIREETEEELKADTDHTRPLTSKGRLQTHFPPKSRPTSSQRKYPHHPGSARSRGSSQAGTDSKKTISRANSRKSRPESSGSRLSRLGPDLDHSESDEENLPHRPRDHPPEIDFTTVDINDETAFDTDLEDKGSGTTPGVSIDLVADFQYLRTAYAIDTNLKFSDNLFAALKTTTAYDPTGRTAYIEGCKKVGVVPASYFLRHMNDPHLSMKHHGLGAQGMRAIAMSLVSNTSVLTLDLSDNWLGHPGGHAVCEMLRDNCFITHLDLSDNKFGLQTSESLSRTLQQNSTLTHVTLSGNNFDDKAAVHFSDALMNTTKLEYLDLSRNLFGESAGIVLGPAIADNSSLKEINLSWNSIRRKGAVAIAQGVKNNIYLKKINLAWNGFGLEGAIALGDALKGNQTLEEMDLTNNRVTPEGAVLIGKGVSVNETLTTLRLGRNPMQTAGCYGICAAILRNPNCALREIDFKDILVNKDFDDIFKQVQEQIPDIKMRHGGMEPPKKPRARIHPMVKLTNYIEKNNLRLVDFFNKFDKDGSMSVTYEEFQQGIECARAALQKLVKSESLQDTGIKLTQEEVQILLNELDSDGDGEINFSEMVSGHTGFQESQQENINVILTASQPRPVTT</sequence>
<dbReference type="GeneID" id="111138432"/>
<dbReference type="SMART" id="SM00054">
    <property type="entry name" value="EFh"/>
    <property type="match status" value="2"/>
</dbReference>
<dbReference type="Proteomes" id="UP000694844">
    <property type="component" value="Chromosome 5"/>
</dbReference>
<evidence type="ECO:0000313" key="5">
    <source>
        <dbReference type="RefSeq" id="XP_022346099.1"/>
    </source>
</evidence>
<reference evidence="5" key="1">
    <citation type="submission" date="2025-08" db="UniProtKB">
        <authorList>
            <consortium name="RefSeq"/>
        </authorList>
    </citation>
    <scope>IDENTIFICATION</scope>
    <source>
        <tissue evidence="5">Whole sample</tissue>
    </source>
</reference>
<dbReference type="InterPro" id="IPR032675">
    <property type="entry name" value="LRR_dom_sf"/>
</dbReference>
<accession>A0A8B8F1I9</accession>
<dbReference type="SUPFAM" id="SSF52047">
    <property type="entry name" value="RNI-like"/>
    <property type="match status" value="1"/>
</dbReference>
<feature type="compositionally biased region" description="Basic and acidic residues" evidence="2">
    <location>
        <begin position="90"/>
        <end position="99"/>
    </location>
</feature>
<dbReference type="SUPFAM" id="SSF47473">
    <property type="entry name" value="EF-hand"/>
    <property type="match status" value="1"/>
</dbReference>
<dbReference type="PROSITE" id="PS50222">
    <property type="entry name" value="EF_HAND_2"/>
    <property type="match status" value="2"/>
</dbReference>
<dbReference type="SMART" id="SM00368">
    <property type="entry name" value="LRR_RI"/>
    <property type="match status" value="8"/>
</dbReference>
<evidence type="ECO:0000313" key="4">
    <source>
        <dbReference type="Proteomes" id="UP000694844"/>
    </source>
</evidence>
<feature type="compositionally biased region" description="Low complexity" evidence="2">
    <location>
        <begin position="130"/>
        <end position="140"/>
    </location>
</feature>